<protein>
    <submittedName>
        <fullName evidence="3">Capsule biosynthesis protein</fullName>
    </submittedName>
</protein>
<evidence type="ECO:0000313" key="3">
    <source>
        <dbReference type="EMBL" id="KOO43067.1"/>
    </source>
</evidence>
<feature type="domain" description="Capsule synthesis protein CapA" evidence="2">
    <location>
        <begin position="17"/>
        <end position="256"/>
    </location>
</feature>
<dbReference type="Gene3D" id="3.60.21.10">
    <property type="match status" value="1"/>
</dbReference>
<proteinExistence type="inferred from homology"/>
<reference evidence="4" key="1">
    <citation type="submission" date="2015-08" db="EMBL/GenBank/DDBJ databases">
        <title>Fjat-14210 dsm16467.</title>
        <authorList>
            <person name="Liu B."/>
            <person name="Wang J."/>
            <person name="Zhu Y."/>
            <person name="Liu G."/>
            <person name="Chen Q."/>
            <person name="Chen Z."/>
            <person name="Lan J."/>
            <person name="Che J."/>
            <person name="Ge C."/>
            <person name="Shi H."/>
            <person name="Pan Z."/>
            <person name="Liu X."/>
        </authorList>
    </citation>
    <scope>NUCLEOTIDE SEQUENCE [LARGE SCALE GENOMIC DNA]</scope>
    <source>
        <strain evidence="4">DSM 16467</strain>
    </source>
</reference>
<evidence type="ECO:0000256" key="1">
    <source>
        <dbReference type="ARBA" id="ARBA00005662"/>
    </source>
</evidence>
<evidence type="ECO:0000259" key="2">
    <source>
        <dbReference type="SMART" id="SM00854"/>
    </source>
</evidence>
<dbReference type="SUPFAM" id="SSF56300">
    <property type="entry name" value="Metallo-dependent phosphatases"/>
    <property type="match status" value="1"/>
</dbReference>
<dbReference type="EMBL" id="LILC01000023">
    <property type="protein sequence ID" value="KOO43067.1"/>
    <property type="molecule type" value="Genomic_DNA"/>
</dbReference>
<evidence type="ECO:0000313" key="4">
    <source>
        <dbReference type="Proteomes" id="UP000037558"/>
    </source>
</evidence>
<dbReference type="CDD" id="cd07381">
    <property type="entry name" value="MPP_CapA"/>
    <property type="match status" value="1"/>
</dbReference>
<dbReference type="PATRIC" id="fig|284581.3.peg.3028"/>
<gene>
    <name evidence="3" type="ORF">AMD01_17585</name>
</gene>
<dbReference type="PANTHER" id="PTHR33393:SF13">
    <property type="entry name" value="PGA BIOSYNTHESIS PROTEIN CAPA"/>
    <property type="match status" value="1"/>
</dbReference>
<keyword evidence="4" id="KW-1185">Reference proteome</keyword>
<comment type="caution">
    <text evidence="3">The sequence shown here is derived from an EMBL/GenBank/DDBJ whole genome shotgun (WGS) entry which is preliminary data.</text>
</comment>
<dbReference type="Proteomes" id="UP000037558">
    <property type="component" value="Unassembled WGS sequence"/>
</dbReference>
<dbReference type="PANTHER" id="PTHR33393">
    <property type="entry name" value="POLYGLUTAMINE SYNTHESIS ACCESSORY PROTEIN RV0574C-RELATED"/>
    <property type="match status" value="1"/>
</dbReference>
<dbReference type="InterPro" id="IPR029052">
    <property type="entry name" value="Metallo-depent_PP-like"/>
</dbReference>
<comment type="similarity">
    <text evidence="1">Belongs to the CapA family.</text>
</comment>
<name>A0A0M0KWT0_9BACI</name>
<dbReference type="STRING" id="284581.AMD01_17585"/>
<accession>A0A0M0KWT0</accession>
<dbReference type="Pfam" id="PF09587">
    <property type="entry name" value="PGA_cap"/>
    <property type="match status" value="1"/>
</dbReference>
<dbReference type="SMART" id="SM00854">
    <property type="entry name" value="PGA_cap"/>
    <property type="match status" value="1"/>
</dbReference>
<dbReference type="InterPro" id="IPR019079">
    <property type="entry name" value="Capsule_synth_CapA"/>
</dbReference>
<dbReference type="AlphaFoldDB" id="A0A0M0KWT0"/>
<dbReference type="InterPro" id="IPR052169">
    <property type="entry name" value="CW_Biosynth-Accessory"/>
</dbReference>
<organism evidence="3 4">
    <name type="scientific">Priestia koreensis</name>
    <dbReference type="NCBI Taxonomy" id="284581"/>
    <lineage>
        <taxon>Bacteria</taxon>
        <taxon>Bacillati</taxon>
        <taxon>Bacillota</taxon>
        <taxon>Bacilli</taxon>
        <taxon>Bacillales</taxon>
        <taxon>Bacillaceae</taxon>
        <taxon>Priestia</taxon>
    </lineage>
</organism>
<sequence length="327" mass="35807">MVKKPKPSQPTPHDPITFAFTGDVLLDKDVGQAIDQYGVDYPFQQVAPILQKADIAAINLETSVSTRGNPAGKQFTFRAKPKTLQGVKNAGVDVVTLANNHTLDYGVDALEDTITNLDEQKIGHTGAGMDEKEAFSAHYIKKNGKTIAILGLSHVLPEGSWFAKPDQPGIAEAYNTEPMMSYVKKAVKKADYTIVMIHWNRELADYPQEYARTLGKQFIDAGVSAVIGSHSHCLMGAELYKGSPIYYSLGNFVFTKSSVAKGRETMIVNMTIDNGKVTSSVVPANISNGQPRLQDQAYNQYIFQKLSRLSYNAHFSTDGELLPASKN</sequence>